<protein>
    <submittedName>
        <fullName evidence="1">Uncharacterized protein</fullName>
    </submittedName>
</protein>
<proteinExistence type="predicted"/>
<evidence type="ECO:0000313" key="2">
    <source>
        <dbReference type="Proteomes" id="UP000296862"/>
    </source>
</evidence>
<gene>
    <name evidence="1" type="ORF">GS03_02019</name>
</gene>
<evidence type="ECO:0000313" key="1">
    <source>
        <dbReference type="EMBL" id="QBZ98511.1"/>
    </source>
</evidence>
<dbReference type="Proteomes" id="UP000296862">
    <property type="component" value="Chromosome"/>
</dbReference>
<reference evidence="1 2" key="1">
    <citation type="submission" date="2019-04" db="EMBL/GenBank/DDBJ databases">
        <title>Flavobacterium sp. GS03.</title>
        <authorList>
            <person name="Kim H."/>
        </authorList>
    </citation>
    <scope>NUCLEOTIDE SEQUENCE [LARGE SCALE GENOMIC DNA]</scope>
    <source>
        <strain evidence="1 2">GS03</strain>
    </source>
</reference>
<dbReference type="KEGG" id="fsn:GS03_02019"/>
<dbReference type="AlphaFoldDB" id="A0A4P7PU70"/>
<dbReference type="EMBL" id="CP038810">
    <property type="protein sequence ID" value="QBZ98511.1"/>
    <property type="molecule type" value="Genomic_DNA"/>
</dbReference>
<accession>A0A4P7PU70</accession>
<sequence length="112" mass="13029">MKMKNRASNFLTRTSHDQVKSMADKKKHFATKALCEEAMNELKKIYWHEKQLLVVVPILMRSATTFELVESLTLLSDYTGEHINLLESKFPEINKIPKIKKAYKAVTYENIV</sequence>
<name>A0A4P7PU70_9FLAO</name>
<organism evidence="1 2">
    <name type="scientific">Flavobacterium sangjuense</name>
    <dbReference type="NCBI Taxonomy" id="2518177"/>
    <lineage>
        <taxon>Bacteria</taxon>
        <taxon>Pseudomonadati</taxon>
        <taxon>Bacteroidota</taxon>
        <taxon>Flavobacteriia</taxon>
        <taxon>Flavobacteriales</taxon>
        <taxon>Flavobacteriaceae</taxon>
        <taxon>Flavobacterium</taxon>
    </lineage>
</organism>
<keyword evidence="2" id="KW-1185">Reference proteome</keyword>